<organism evidence="1">
    <name type="scientific">Rhizophora mucronata</name>
    <name type="common">Asiatic mangrove</name>
    <dbReference type="NCBI Taxonomy" id="61149"/>
    <lineage>
        <taxon>Eukaryota</taxon>
        <taxon>Viridiplantae</taxon>
        <taxon>Streptophyta</taxon>
        <taxon>Embryophyta</taxon>
        <taxon>Tracheophyta</taxon>
        <taxon>Spermatophyta</taxon>
        <taxon>Magnoliopsida</taxon>
        <taxon>eudicotyledons</taxon>
        <taxon>Gunneridae</taxon>
        <taxon>Pentapetalae</taxon>
        <taxon>rosids</taxon>
        <taxon>fabids</taxon>
        <taxon>Malpighiales</taxon>
        <taxon>Rhizophoraceae</taxon>
        <taxon>Rhizophora</taxon>
    </lineage>
</organism>
<proteinExistence type="predicted"/>
<protein>
    <submittedName>
        <fullName evidence="1">Uncharacterized protein</fullName>
    </submittedName>
</protein>
<accession>A0A2P2QPM7</accession>
<dbReference type="EMBL" id="GGEC01088459">
    <property type="protein sequence ID" value="MBX68943.1"/>
    <property type="molecule type" value="Transcribed_RNA"/>
</dbReference>
<dbReference type="AlphaFoldDB" id="A0A2P2QPM7"/>
<evidence type="ECO:0000313" key="1">
    <source>
        <dbReference type="EMBL" id="MBX68943.1"/>
    </source>
</evidence>
<sequence length="38" mass="4373">MIYQTNKPEIQKEKKSLILNYQFGSCAHCLNPSNSEQS</sequence>
<reference evidence="1" key="1">
    <citation type="submission" date="2018-02" db="EMBL/GenBank/DDBJ databases">
        <title>Rhizophora mucronata_Transcriptome.</title>
        <authorList>
            <person name="Meera S.P."/>
            <person name="Sreeshan A."/>
            <person name="Augustine A."/>
        </authorList>
    </citation>
    <scope>NUCLEOTIDE SEQUENCE</scope>
    <source>
        <tissue evidence="1">Leaf</tissue>
    </source>
</reference>
<name>A0A2P2QPM7_RHIMU</name>